<dbReference type="InterPro" id="IPR013341">
    <property type="entry name" value="Mandelate_racemase_N_dom"/>
</dbReference>
<comment type="similarity">
    <text evidence="3">Belongs to the mandelate racemase/muconate lactonizing enzyme family.</text>
</comment>
<name>A0ABR6ERC1_9SPHI</name>
<dbReference type="InterPro" id="IPR013342">
    <property type="entry name" value="Mandelate_racemase_C"/>
</dbReference>
<comment type="caution">
    <text evidence="9">The sequence shown here is derived from an EMBL/GenBank/DDBJ whole genome shotgun (WGS) entry which is preliminary data.</text>
</comment>
<evidence type="ECO:0000256" key="1">
    <source>
        <dbReference type="ARBA" id="ARBA00001936"/>
    </source>
</evidence>
<dbReference type="Proteomes" id="UP000636110">
    <property type="component" value="Unassembled WGS sequence"/>
</dbReference>
<evidence type="ECO:0000259" key="8">
    <source>
        <dbReference type="SMART" id="SM00922"/>
    </source>
</evidence>
<protein>
    <submittedName>
        <fullName evidence="9">Muconate cycloisomerase</fullName>
    </submittedName>
</protein>
<dbReference type="PANTHER" id="PTHR48073">
    <property type="entry name" value="O-SUCCINYLBENZOATE SYNTHASE-RELATED"/>
    <property type="match status" value="1"/>
</dbReference>
<keyword evidence="7" id="KW-0413">Isomerase</keyword>
<evidence type="ECO:0000256" key="4">
    <source>
        <dbReference type="ARBA" id="ARBA00022723"/>
    </source>
</evidence>
<reference evidence="9 10" key="1">
    <citation type="submission" date="2019-11" db="EMBL/GenBank/DDBJ databases">
        <title>Description of Pedobacter sp. LMG 31462T.</title>
        <authorList>
            <person name="Carlier A."/>
            <person name="Qi S."/>
            <person name="Vandamme P."/>
        </authorList>
    </citation>
    <scope>NUCLEOTIDE SEQUENCE [LARGE SCALE GENOMIC DNA]</scope>
    <source>
        <strain evidence="9 10">LMG 31462</strain>
    </source>
</reference>
<dbReference type="CDD" id="cd03318">
    <property type="entry name" value="MLE"/>
    <property type="match status" value="1"/>
</dbReference>
<dbReference type="InterPro" id="IPR018110">
    <property type="entry name" value="Mandel_Rmase/mucon_lact_enz_CS"/>
</dbReference>
<keyword evidence="4" id="KW-0479">Metal-binding</keyword>
<dbReference type="SUPFAM" id="SSF54826">
    <property type="entry name" value="Enolase N-terminal domain-like"/>
    <property type="match status" value="1"/>
</dbReference>
<dbReference type="Gene3D" id="3.20.20.120">
    <property type="entry name" value="Enolase-like C-terminal domain"/>
    <property type="match status" value="1"/>
</dbReference>
<dbReference type="EMBL" id="WNXC01000001">
    <property type="protein sequence ID" value="MBB2147404.1"/>
    <property type="molecule type" value="Genomic_DNA"/>
</dbReference>
<proteinExistence type="inferred from homology"/>
<dbReference type="PROSITE" id="PS00908">
    <property type="entry name" value="MR_MLE_1"/>
    <property type="match status" value="1"/>
</dbReference>
<dbReference type="RefSeq" id="WP_182952684.1">
    <property type="nucleotide sequence ID" value="NZ_WNXC01000001.1"/>
</dbReference>
<dbReference type="InterPro" id="IPR036849">
    <property type="entry name" value="Enolase-like_C_sf"/>
</dbReference>
<evidence type="ECO:0000313" key="10">
    <source>
        <dbReference type="Proteomes" id="UP000636110"/>
    </source>
</evidence>
<dbReference type="Gene3D" id="3.30.390.10">
    <property type="entry name" value="Enolase-like, N-terminal domain"/>
    <property type="match status" value="1"/>
</dbReference>
<dbReference type="NCBIfam" id="TIGR02534">
    <property type="entry name" value="mucon_cyclo"/>
    <property type="match status" value="1"/>
</dbReference>
<accession>A0ABR6ERC1</accession>
<dbReference type="InterPro" id="IPR013370">
    <property type="entry name" value="Chloromuconate_cycloisomerase"/>
</dbReference>
<feature type="domain" description="Mandelate racemase/muconate lactonizing enzyme C-terminal" evidence="8">
    <location>
        <begin position="148"/>
        <end position="245"/>
    </location>
</feature>
<keyword evidence="5" id="KW-0058">Aromatic hydrocarbons catabolism</keyword>
<organism evidence="9 10">
    <name type="scientific">Pedobacter gandavensis</name>
    <dbReference type="NCBI Taxonomy" id="2679963"/>
    <lineage>
        <taxon>Bacteria</taxon>
        <taxon>Pseudomonadati</taxon>
        <taxon>Bacteroidota</taxon>
        <taxon>Sphingobacteriia</taxon>
        <taxon>Sphingobacteriales</taxon>
        <taxon>Sphingobacteriaceae</taxon>
        <taxon>Pedobacter</taxon>
    </lineage>
</organism>
<dbReference type="InterPro" id="IPR029065">
    <property type="entry name" value="Enolase_C-like"/>
</dbReference>
<evidence type="ECO:0000256" key="3">
    <source>
        <dbReference type="ARBA" id="ARBA00008031"/>
    </source>
</evidence>
<dbReference type="Pfam" id="PF13378">
    <property type="entry name" value="MR_MLE_C"/>
    <property type="match status" value="1"/>
</dbReference>
<gene>
    <name evidence="9" type="ORF">GM920_00640</name>
</gene>
<dbReference type="InterPro" id="IPR029017">
    <property type="entry name" value="Enolase-like_N"/>
</dbReference>
<sequence length="373" mass="40159">MPQITITHIETIIVDLPTIRPHHLSMAVMKKQSMVIIRLFCSDGIEGLGESTTIGGISYADEFPEGIKLAIDTYFTPLLIGQNPTQTNAIMKMLDKNISGNNFAKSGIETALLDAQGKRLGVPVSSLFGGAITNTLPVLWTLASGNTQKDIDEALELISEKRHNTFKLKIGRKDPETDIAHVAAIKAALGSGIKVTVDVNQAWSESVAKRAIKKLQDAGIDLIEQPLVKSDFDGLARLTEYFEIPIMADEAVATVQDAFKLAKVRAASVFALKISKSGGLTNIQKQAAIAQGAGISLYGGTMLEGTIGSLATAHLCATLPNLDWGTELFGPLLLSDDIVKKTIVYQNHALEIPEGPGLGIELDMNQIEKYKRN</sequence>
<evidence type="ECO:0000256" key="5">
    <source>
        <dbReference type="ARBA" id="ARBA00022797"/>
    </source>
</evidence>
<dbReference type="SUPFAM" id="SSF51604">
    <property type="entry name" value="Enolase C-terminal domain-like"/>
    <property type="match status" value="1"/>
</dbReference>
<comment type="cofactor">
    <cofactor evidence="1">
        <name>Mn(2+)</name>
        <dbReference type="ChEBI" id="CHEBI:29035"/>
    </cofactor>
</comment>
<evidence type="ECO:0000313" key="9">
    <source>
        <dbReference type="EMBL" id="MBB2147404.1"/>
    </source>
</evidence>
<dbReference type="SMART" id="SM00922">
    <property type="entry name" value="MR_MLE"/>
    <property type="match status" value="1"/>
</dbReference>
<dbReference type="SFLD" id="SFLDG00180">
    <property type="entry name" value="muconate_cycloisomerase"/>
    <property type="match status" value="1"/>
</dbReference>
<evidence type="ECO:0000256" key="2">
    <source>
        <dbReference type="ARBA" id="ARBA00005211"/>
    </source>
</evidence>
<comment type="pathway">
    <text evidence="2">Aromatic compound metabolism.</text>
</comment>
<evidence type="ECO:0000256" key="6">
    <source>
        <dbReference type="ARBA" id="ARBA00023211"/>
    </source>
</evidence>
<dbReference type="SFLD" id="SFLDF00009">
    <property type="entry name" value="o-succinylbenzoate_synthase"/>
    <property type="match status" value="1"/>
</dbReference>
<keyword evidence="10" id="KW-1185">Reference proteome</keyword>
<dbReference type="PANTHER" id="PTHR48073:SF2">
    <property type="entry name" value="O-SUCCINYLBENZOATE SYNTHASE"/>
    <property type="match status" value="1"/>
</dbReference>
<dbReference type="SFLD" id="SFLDG01258">
    <property type="entry name" value="(chloro)muconate_cycloisomeras"/>
    <property type="match status" value="1"/>
</dbReference>
<keyword evidence="6" id="KW-0464">Manganese</keyword>
<dbReference type="PROSITE" id="PS00909">
    <property type="entry name" value="MR_MLE_2"/>
    <property type="match status" value="1"/>
</dbReference>
<dbReference type="Pfam" id="PF02746">
    <property type="entry name" value="MR_MLE_N"/>
    <property type="match status" value="1"/>
</dbReference>
<dbReference type="SFLD" id="SFLDS00001">
    <property type="entry name" value="Enolase"/>
    <property type="match status" value="1"/>
</dbReference>
<evidence type="ECO:0000256" key="7">
    <source>
        <dbReference type="ARBA" id="ARBA00023235"/>
    </source>
</evidence>